<dbReference type="Proteomes" id="UP000199207">
    <property type="component" value="Unassembled WGS sequence"/>
</dbReference>
<proteinExistence type="predicted"/>
<protein>
    <submittedName>
        <fullName evidence="4">Histidine kinase-like ATPase domain-containing protein</fullName>
    </submittedName>
</protein>
<dbReference type="STRING" id="910347.SAMN05421773_107168"/>
<evidence type="ECO:0000259" key="3">
    <source>
        <dbReference type="Pfam" id="PF13581"/>
    </source>
</evidence>
<evidence type="ECO:0000313" key="5">
    <source>
        <dbReference type="Proteomes" id="UP000199207"/>
    </source>
</evidence>
<evidence type="ECO:0000256" key="2">
    <source>
        <dbReference type="SAM" id="MobiDB-lite"/>
    </source>
</evidence>
<dbReference type="InterPro" id="IPR003594">
    <property type="entry name" value="HATPase_dom"/>
</dbReference>
<dbReference type="EMBL" id="FOLM01000007">
    <property type="protein sequence ID" value="SFC91056.1"/>
    <property type="molecule type" value="Genomic_DNA"/>
</dbReference>
<dbReference type="InterPro" id="IPR036890">
    <property type="entry name" value="HATPase_C_sf"/>
</dbReference>
<evidence type="ECO:0000256" key="1">
    <source>
        <dbReference type="ARBA" id="ARBA00022527"/>
    </source>
</evidence>
<dbReference type="PANTHER" id="PTHR35526:SF3">
    <property type="entry name" value="ANTI-SIGMA-F FACTOR RSBW"/>
    <property type="match status" value="1"/>
</dbReference>
<dbReference type="AlphaFoldDB" id="A0A1I1N124"/>
<gene>
    <name evidence="4" type="ORF">SAMN05421773_107168</name>
</gene>
<keyword evidence="5" id="KW-1185">Reference proteome</keyword>
<reference evidence="4 5" key="1">
    <citation type="submission" date="2016-10" db="EMBL/GenBank/DDBJ databases">
        <authorList>
            <person name="de Groot N.N."/>
        </authorList>
    </citation>
    <scope>NUCLEOTIDE SEQUENCE [LARGE SCALE GENOMIC DNA]</scope>
    <source>
        <strain evidence="4 5">CGMCC 4.5739</strain>
    </source>
</reference>
<dbReference type="SUPFAM" id="SSF55874">
    <property type="entry name" value="ATPase domain of HSP90 chaperone/DNA topoisomerase II/histidine kinase"/>
    <property type="match status" value="1"/>
</dbReference>
<dbReference type="CDD" id="cd16936">
    <property type="entry name" value="HATPase_RsbW-like"/>
    <property type="match status" value="1"/>
</dbReference>
<keyword evidence="1" id="KW-0723">Serine/threonine-protein kinase</keyword>
<dbReference type="PANTHER" id="PTHR35526">
    <property type="entry name" value="ANTI-SIGMA-F FACTOR RSBW-RELATED"/>
    <property type="match status" value="1"/>
</dbReference>
<organism evidence="4 5">
    <name type="scientific">Streptomyces aidingensis</name>
    <dbReference type="NCBI Taxonomy" id="910347"/>
    <lineage>
        <taxon>Bacteria</taxon>
        <taxon>Bacillati</taxon>
        <taxon>Actinomycetota</taxon>
        <taxon>Actinomycetes</taxon>
        <taxon>Kitasatosporales</taxon>
        <taxon>Streptomycetaceae</taxon>
        <taxon>Streptomyces</taxon>
    </lineage>
</organism>
<dbReference type="InterPro" id="IPR050267">
    <property type="entry name" value="Anti-sigma-factor_SerPK"/>
</dbReference>
<feature type="region of interest" description="Disordered" evidence="2">
    <location>
        <begin position="1"/>
        <end position="20"/>
    </location>
</feature>
<dbReference type="GO" id="GO:0004674">
    <property type="term" value="F:protein serine/threonine kinase activity"/>
    <property type="evidence" value="ECO:0007669"/>
    <property type="project" value="UniProtKB-KW"/>
</dbReference>
<dbReference type="Pfam" id="PF13581">
    <property type="entry name" value="HATPase_c_2"/>
    <property type="match status" value="1"/>
</dbReference>
<accession>A0A1I1N124</accession>
<sequence>MTVPTSSDARPVERPAEPMAPGGLLSFRLAAVQTSAAEARRRTVEQLTAWCAPGVVCDNAQLVMSELVTNALRHTCSEWVRCELRRDDDVLRVAVSSEGPGPQGPPAPAGEEEESGRGLLLVVALSIGWGVRRSESGRGHTVWADLDLRPAVP</sequence>
<dbReference type="Gene3D" id="3.30.565.10">
    <property type="entry name" value="Histidine kinase-like ATPase, C-terminal domain"/>
    <property type="match status" value="1"/>
</dbReference>
<evidence type="ECO:0000313" key="4">
    <source>
        <dbReference type="EMBL" id="SFC91056.1"/>
    </source>
</evidence>
<keyword evidence="4" id="KW-0418">Kinase</keyword>
<name>A0A1I1N124_9ACTN</name>
<feature type="domain" description="Histidine kinase/HSP90-like ATPase" evidence="3">
    <location>
        <begin position="33"/>
        <end position="143"/>
    </location>
</feature>
<keyword evidence="4" id="KW-0808">Transferase</keyword>